<dbReference type="GO" id="GO:0006487">
    <property type="term" value="P:protein N-linked glycosylation"/>
    <property type="evidence" value="ECO:0007669"/>
    <property type="project" value="TreeGrafter"/>
</dbReference>
<organism evidence="2 3">
    <name type="scientific">Seminavis robusta</name>
    <dbReference type="NCBI Taxonomy" id="568900"/>
    <lineage>
        <taxon>Eukaryota</taxon>
        <taxon>Sar</taxon>
        <taxon>Stramenopiles</taxon>
        <taxon>Ochrophyta</taxon>
        <taxon>Bacillariophyta</taxon>
        <taxon>Bacillariophyceae</taxon>
        <taxon>Bacillariophycidae</taxon>
        <taxon>Naviculales</taxon>
        <taxon>Naviculaceae</taxon>
        <taxon>Seminavis</taxon>
    </lineage>
</organism>
<name>A0A9N8E0N0_9STRA</name>
<dbReference type="Proteomes" id="UP001153069">
    <property type="component" value="Unassembled WGS sequence"/>
</dbReference>
<reference evidence="2" key="1">
    <citation type="submission" date="2020-06" db="EMBL/GenBank/DDBJ databases">
        <authorList>
            <consortium name="Plant Systems Biology data submission"/>
        </authorList>
    </citation>
    <scope>NUCLEOTIDE SEQUENCE</scope>
    <source>
        <strain evidence="2">D6</strain>
    </source>
</reference>
<gene>
    <name evidence="2" type="ORF">SEMRO_502_G155620.1</name>
</gene>
<evidence type="ECO:0000313" key="2">
    <source>
        <dbReference type="EMBL" id="CAB9511770.1"/>
    </source>
</evidence>
<feature type="signal peptide" evidence="1">
    <location>
        <begin position="1"/>
        <end position="32"/>
    </location>
</feature>
<feature type="chain" id="PRO_5040250379" evidence="1">
    <location>
        <begin position="33"/>
        <end position="441"/>
    </location>
</feature>
<dbReference type="GO" id="GO:0046921">
    <property type="term" value="F:alpha-(1-&gt;6)-fucosyltransferase activity"/>
    <property type="evidence" value="ECO:0007669"/>
    <property type="project" value="TreeGrafter"/>
</dbReference>
<dbReference type="EMBL" id="CAICTM010000501">
    <property type="protein sequence ID" value="CAB9511770.1"/>
    <property type="molecule type" value="Genomic_DNA"/>
</dbReference>
<keyword evidence="1" id="KW-0732">Signal</keyword>
<protein>
    <submittedName>
        <fullName evidence="2">Uncharacterized protein</fullName>
    </submittedName>
</protein>
<evidence type="ECO:0000256" key="1">
    <source>
        <dbReference type="SAM" id="SignalP"/>
    </source>
</evidence>
<dbReference type="AlphaFoldDB" id="A0A9N8E0N0"/>
<accession>A0A9N8E0N0</accession>
<dbReference type="Gene3D" id="3.40.50.11350">
    <property type="match status" value="1"/>
</dbReference>
<proteinExistence type="predicted"/>
<dbReference type="PANTHER" id="PTHR13132:SF29">
    <property type="entry name" value="ALPHA-(1,6)-FUCOSYLTRANSFERASE"/>
    <property type="match status" value="1"/>
</dbReference>
<dbReference type="PANTHER" id="PTHR13132">
    <property type="entry name" value="ALPHA- 1,6 -FUCOSYLTRANSFERASE"/>
    <property type="match status" value="1"/>
</dbReference>
<dbReference type="OrthoDB" id="44569at2759"/>
<evidence type="ECO:0000313" key="3">
    <source>
        <dbReference type="Proteomes" id="UP001153069"/>
    </source>
</evidence>
<keyword evidence="3" id="KW-1185">Reference proteome</keyword>
<comment type="caution">
    <text evidence="2">The sequence shown here is derived from an EMBL/GenBank/DDBJ whole genome shotgun (WGS) entry which is preliminary data.</text>
</comment>
<sequence length="441" mass="51167">MRSRWQVLAGSVVVVFLLRQGWLLQPIREAQTAEIFDLEDPTSVSDLGGRNLAHSERLSWELVPKRTNVENPLDCHETSSGGTNVLECCGSWEVDADDFWIQHPTWEITRENATSYCMCPIQDVEKADFIREIHWRQWQQEDPCREVETSMQQNSGFGAATRWLMMSFYHAYLGSKPFQIEWGKRRWLYATENRSSWAYCASEDITCYYLPISPCYRNATGKSLHYESRPNEADNKQARQFFWLGSYMMRPRHVFRKKLYEMRAKLNVTYPCTTMHVRRGDSGLPRPPFRRYAAVAEYIEKAELQKGDTIVLLTDDETTIEEVERFHKKDYNWVYLDRPRNRGVKAGFNGHIPSGDEGFEMLAIETELRIGGSCDKIVCGRSGFMESLVQTMLAEGKNFSLYFVDTRVTKEEARKFGAKARQREKSLLKDIEKANKKLSAG</sequence>